<name>A0AA35QZJ2_GEOBA</name>
<evidence type="ECO:0000259" key="8">
    <source>
        <dbReference type="PROSITE" id="PS00623"/>
    </source>
</evidence>
<dbReference type="PROSITE" id="PS00623">
    <property type="entry name" value="GMC_OXRED_1"/>
    <property type="match status" value="1"/>
</dbReference>
<dbReference type="SUPFAM" id="SSF54373">
    <property type="entry name" value="FAD-linked reductases, C-terminal domain"/>
    <property type="match status" value="1"/>
</dbReference>
<keyword evidence="11" id="KW-1185">Reference proteome</keyword>
<evidence type="ECO:0000313" key="11">
    <source>
        <dbReference type="Proteomes" id="UP001174909"/>
    </source>
</evidence>
<dbReference type="InterPro" id="IPR012132">
    <property type="entry name" value="GMC_OxRdtase"/>
</dbReference>
<dbReference type="Pfam" id="PF00732">
    <property type="entry name" value="GMC_oxred_N"/>
    <property type="match status" value="1"/>
</dbReference>
<dbReference type="SUPFAM" id="SSF51905">
    <property type="entry name" value="FAD/NAD(P)-binding domain"/>
    <property type="match status" value="1"/>
</dbReference>
<evidence type="ECO:0000256" key="3">
    <source>
        <dbReference type="ARBA" id="ARBA00022630"/>
    </source>
</evidence>
<dbReference type="PANTHER" id="PTHR11552">
    <property type="entry name" value="GLUCOSE-METHANOL-CHOLINE GMC OXIDOREDUCTASE"/>
    <property type="match status" value="1"/>
</dbReference>
<dbReference type="Proteomes" id="UP001174909">
    <property type="component" value="Unassembled WGS sequence"/>
</dbReference>
<evidence type="ECO:0000256" key="6">
    <source>
        <dbReference type="RuleBase" id="RU003968"/>
    </source>
</evidence>
<dbReference type="AlphaFoldDB" id="A0AA35QZJ2"/>
<dbReference type="GO" id="GO:0050660">
    <property type="term" value="F:flavin adenine dinucleotide binding"/>
    <property type="evidence" value="ECO:0007669"/>
    <property type="project" value="InterPro"/>
</dbReference>
<evidence type="ECO:0000256" key="4">
    <source>
        <dbReference type="ARBA" id="ARBA00022827"/>
    </source>
</evidence>
<keyword evidence="3 6" id="KW-0285">Flavoprotein</keyword>
<dbReference type="PANTHER" id="PTHR11552:SF147">
    <property type="entry name" value="CHOLINE DEHYDROGENASE, MITOCHONDRIAL"/>
    <property type="match status" value="1"/>
</dbReference>
<evidence type="ECO:0000256" key="1">
    <source>
        <dbReference type="ARBA" id="ARBA00001974"/>
    </source>
</evidence>
<evidence type="ECO:0000256" key="2">
    <source>
        <dbReference type="ARBA" id="ARBA00010790"/>
    </source>
</evidence>
<evidence type="ECO:0000313" key="10">
    <source>
        <dbReference type="EMBL" id="CAI7996722.1"/>
    </source>
</evidence>
<dbReference type="PROSITE" id="PS00624">
    <property type="entry name" value="GMC_OXRED_2"/>
    <property type="match status" value="1"/>
</dbReference>
<feature type="domain" description="Glucose-methanol-choline oxidoreductase N-terminal" evidence="9">
    <location>
        <begin position="256"/>
        <end position="270"/>
    </location>
</feature>
<gene>
    <name evidence="10" type="ORF">GBAR_LOCUS1939</name>
</gene>
<dbReference type="Pfam" id="PF05199">
    <property type="entry name" value="GMC_oxred_C"/>
    <property type="match status" value="1"/>
</dbReference>
<dbReference type="InterPro" id="IPR036188">
    <property type="entry name" value="FAD/NAD-bd_sf"/>
</dbReference>
<accession>A0AA35QZJ2</accession>
<reference evidence="10" key="1">
    <citation type="submission" date="2023-03" db="EMBL/GenBank/DDBJ databases">
        <authorList>
            <person name="Steffen K."/>
            <person name="Cardenas P."/>
        </authorList>
    </citation>
    <scope>NUCLEOTIDE SEQUENCE</scope>
</reference>
<evidence type="ECO:0000256" key="7">
    <source>
        <dbReference type="SAM" id="MobiDB-lite"/>
    </source>
</evidence>
<comment type="caution">
    <text evidence="10">The sequence shown here is derived from an EMBL/GenBank/DDBJ whole genome shotgun (WGS) entry which is preliminary data.</text>
</comment>
<feature type="domain" description="Glucose-methanol-choline oxidoreductase N-terminal" evidence="8">
    <location>
        <begin position="83"/>
        <end position="106"/>
    </location>
</feature>
<evidence type="ECO:0000256" key="5">
    <source>
        <dbReference type="PIRSR" id="PIRSR000137-2"/>
    </source>
</evidence>
<dbReference type="EMBL" id="CASHTH010000277">
    <property type="protein sequence ID" value="CAI7996722.1"/>
    <property type="molecule type" value="Genomic_DNA"/>
</dbReference>
<dbReference type="Gene3D" id="3.50.50.60">
    <property type="entry name" value="FAD/NAD(P)-binding domain"/>
    <property type="match status" value="1"/>
</dbReference>
<dbReference type="GO" id="GO:0016614">
    <property type="term" value="F:oxidoreductase activity, acting on CH-OH group of donors"/>
    <property type="evidence" value="ECO:0007669"/>
    <property type="project" value="InterPro"/>
</dbReference>
<sequence length="496" mass="54188">MKYDVIVVGGGSAGSVVASRLSEDPRRSVLLLEAGQDYPDPEQLPEPVRNGHSSEGEAIGSPVSWNLRGVINDQQGEINIAQGKVIGGSGSINGQVYLRGLPEDFERWESFGNEEWGYLKVLPFYRRAETDMDIHDDFHGNEGPIPVVRRENEEWPMVQRAFYDACIERGYPPNHDLNGPNSSGIGAIPMNNMNTWRMSTALTHLSPSRHRLNLTVRGGVFVRRVVIEGGKVAGVEAESGGEIFTVACDRVVLSAGALKSPHILMLSGIGPREQLEEQGVPVLVESPGMGQNLFNHPMGSVTFQVKDDVKLTANAEALRFGLRVTSEAPSYPNDVMLHTLAIWNVMTGEMVPSGQARIAFLGPCIQPSINYRYLHNENDMRRMRDAVKLACGILESEAYKDISVGRVAPDDETLGSDEKLDAWIRQTLGSSRHVSGTCRIGPDGDGMAVTDQQCRVRAVDGLWVADSSIMPQVTRANTNATAIMIGERVADWVAES</sequence>
<feature type="binding site" evidence="5">
    <location>
        <position position="222"/>
    </location>
    <ligand>
        <name>FAD</name>
        <dbReference type="ChEBI" id="CHEBI:57692"/>
    </ligand>
</feature>
<feature type="binding site" evidence="5">
    <location>
        <position position="85"/>
    </location>
    <ligand>
        <name>FAD</name>
        <dbReference type="ChEBI" id="CHEBI:57692"/>
    </ligand>
</feature>
<feature type="binding site" evidence="5">
    <location>
        <begin position="93"/>
        <end position="96"/>
    </location>
    <ligand>
        <name>FAD</name>
        <dbReference type="ChEBI" id="CHEBI:57692"/>
    </ligand>
</feature>
<feature type="region of interest" description="Disordered" evidence="7">
    <location>
        <begin position="35"/>
        <end position="59"/>
    </location>
</feature>
<comment type="cofactor">
    <cofactor evidence="1 5">
        <name>FAD</name>
        <dbReference type="ChEBI" id="CHEBI:57692"/>
    </cofactor>
</comment>
<dbReference type="InterPro" id="IPR000172">
    <property type="entry name" value="GMC_OxRdtase_N"/>
</dbReference>
<dbReference type="InterPro" id="IPR007867">
    <property type="entry name" value="GMC_OxRtase_C"/>
</dbReference>
<comment type="similarity">
    <text evidence="2 6">Belongs to the GMC oxidoreductase family.</text>
</comment>
<evidence type="ECO:0000259" key="9">
    <source>
        <dbReference type="PROSITE" id="PS00624"/>
    </source>
</evidence>
<proteinExistence type="inferred from homology"/>
<protein>
    <submittedName>
        <fullName evidence="10">Uncharacterized GMC-type oxidoreductase in thcA 5'region</fullName>
    </submittedName>
</protein>
<dbReference type="PIRSF" id="PIRSF000137">
    <property type="entry name" value="Alcohol_oxidase"/>
    <property type="match status" value="1"/>
</dbReference>
<dbReference type="InterPro" id="IPR023978">
    <property type="entry name" value="GMC_oxidoreductase_bact"/>
</dbReference>
<organism evidence="10 11">
    <name type="scientific">Geodia barretti</name>
    <name type="common">Barrett's horny sponge</name>
    <dbReference type="NCBI Taxonomy" id="519541"/>
    <lineage>
        <taxon>Eukaryota</taxon>
        <taxon>Metazoa</taxon>
        <taxon>Porifera</taxon>
        <taxon>Demospongiae</taxon>
        <taxon>Heteroscleromorpha</taxon>
        <taxon>Tetractinellida</taxon>
        <taxon>Astrophorina</taxon>
        <taxon>Geodiidae</taxon>
        <taxon>Geodia</taxon>
    </lineage>
</organism>
<keyword evidence="4 5" id="KW-0274">FAD</keyword>
<dbReference type="NCBIfam" id="TIGR03970">
    <property type="entry name" value="Rv0697"/>
    <property type="match status" value="1"/>
</dbReference>
<dbReference type="Gene3D" id="3.30.410.40">
    <property type="match status" value="1"/>
</dbReference>